<feature type="region of interest" description="Disordered" evidence="7">
    <location>
        <begin position="498"/>
        <end position="563"/>
    </location>
</feature>
<evidence type="ECO:0000256" key="7">
    <source>
        <dbReference type="SAM" id="MobiDB-lite"/>
    </source>
</evidence>
<comment type="caution">
    <text evidence="9">The sequence shown here is derived from an EMBL/GenBank/DDBJ whole genome shotgun (WGS) entry which is preliminary data.</text>
</comment>
<name>A0A4Y9ZJF4_9AGAM</name>
<feature type="compositionally biased region" description="Acidic residues" evidence="7">
    <location>
        <begin position="663"/>
        <end position="682"/>
    </location>
</feature>
<dbReference type="Proteomes" id="UP000298061">
    <property type="component" value="Unassembled WGS sequence"/>
</dbReference>
<feature type="transmembrane region" description="Helical" evidence="8">
    <location>
        <begin position="1011"/>
        <end position="1029"/>
    </location>
</feature>
<evidence type="ECO:0000256" key="1">
    <source>
        <dbReference type="ARBA" id="ARBA00004141"/>
    </source>
</evidence>
<feature type="compositionally biased region" description="Pro residues" evidence="7">
    <location>
        <begin position="549"/>
        <end position="560"/>
    </location>
</feature>
<accession>A0A4Y9ZJF4</accession>
<feature type="region of interest" description="Disordered" evidence="7">
    <location>
        <begin position="1"/>
        <end position="221"/>
    </location>
</feature>
<comment type="subcellular location">
    <subcellularLocation>
        <location evidence="1">Membrane</location>
        <topology evidence="1">Multi-pass membrane protein</topology>
    </subcellularLocation>
</comment>
<dbReference type="PANTHER" id="PTHR33281">
    <property type="entry name" value="UPF0187 PROTEIN YNEE"/>
    <property type="match status" value="1"/>
</dbReference>
<keyword evidence="2" id="KW-0813">Transport</keyword>
<dbReference type="EMBL" id="SFCI01002159">
    <property type="protein sequence ID" value="TFY74310.1"/>
    <property type="molecule type" value="Genomic_DNA"/>
</dbReference>
<feature type="compositionally biased region" description="Basic and acidic residues" evidence="7">
    <location>
        <begin position="586"/>
        <end position="611"/>
    </location>
</feature>
<dbReference type="Pfam" id="PF25539">
    <property type="entry name" value="Bestrophin_2"/>
    <property type="match status" value="1"/>
</dbReference>
<feature type="non-terminal residue" evidence="9">
    <location>
        <position position="1130"/>
    </location>
</feature>
<feature type="non-terminal residue" evidence="9">
    <location>
        <position position="1"/>
    </location>
</feature>
<dbReference type="OrthoDB" id="1368at2759"/>
<evidence type="ECO:0000256" key="6">
    <source>
        <dbReference type="ARBA" id="ARBA00023136"/>
    </source>
</evidence>
<feature type="compositionally biased region" description="Basic residues" evidence="7">
    <location>
        <begin position="106"/>
        <end position="120"/>
    </location>
</feature>
<evidence type="ECO:0000256" key="8">
    <source>
        <dbReference type="SAM" id="Phobius"/>
    </source>
</evidence>
<dbReference type="InterPro" id="IPR044669">
    <property type="entry name" value="YneE/VCCN1/2-like"/>
</dbReference>
<organism evidence="9 10">
    <name type="scientific">Hericium alpestre</name>
    <dbReference type="NCBI Taxonomy" id="135208"/>
    <lineage>
        <taxon>Eukaryota</taxon>
        <taxon>Fungi</taxon>
        <taxon>Dikarya</taxon>
        <taxon>Basidiomycota</taxon>
        <taxon>Agaricomycotina</taxon>
        <taxon>Agaricomycetes</taxon>
        <taxon>Russulales</taxon>
        <taxon>Hericiaceae</taxon>
        <taxon>Hericium</taxon>
    </lineage>
</organism>
<dbReference type="GO" id="GO:0005254">
    <property type="term" value="F:chloride channel activity"/>
    <property type="evidence" value="ECO:0007669"/>
    <property type="project" value="InterPro"/>
</dbReference>
<gene>
    <name evidence="9" type="ORF">EWM64_g9702</name>
</gene>
<keyword evidence="4 8" id="KW-1133">Transmembrane helix</keyword>
<keyword evidence="5" id="KW-0406">Ion transport</keyword>
<feature type="region of interest" description="Disordered" evidence="7">
    <location>
        <begin position="241"/>
        <end position="465"/>
    </location>
</feature>
<dbReference type="GO" id="GO:0016020">
    <property type="term" value="C:membrane"/>
    <property type="evidence" value="ECO:0007669"/>
    <property type="project" value="UniProtKB-SubCell"/>
</dbReference>
<keyword evidence="10" id="KW-1185">Reference proteome</keyword>
<evidence type="ECO:0000256" key="2">
    <source>
        <dbReference type="ARBA" id="ARBA00022448"/>
    </source>
</evidence>
<feature type="region of interest" description="Disordered" evidence="7">
    <location>
        <begin position="575"/>
        <end position="837"/>
    </location>
</feature>
<proteinExistence type="predicted"/>
<dbReference type="PANTHER" id="PTHR33281:SF21">
    <property type="entry name" value="MEMBRANE PROTEIN"/>
    <property type="match status" value="1"/>
</dbReference>
<evidence type="ECO:0000313" key="10">
    <source>
        <dbReference type="Proteomes" id="UP000298061"/>
    </source>
</evidence>
<feature type="transmembrane region" description="Helical" evidence="8">
    <location>
        <begin position="977"/>
        <end position="999"/>
    </location>
</feature>
<feature type="compositionally biased region" description="Basic and acidic residues" evidence="7">
    <location>
        <begin position="521"/>
        <end position="538"/>
    </location>
</feature>
<feature type="compositionally biased region" description="Basic residues" evidence="7">
    <location>
        <begin position="301"/>
        <end position="310"/>
    </location>
</feature>
<evidence type="ECO:0000256" key="5">
    <source>
        <dbReference type="ARBA" id="ARBA00023065"/>
    </source>
</evidence>
<sequence>KGHASRPRGDAAKTEGGAAKPKLDGAARLRGRRVVTQESVQDDREIVVLGTSGSGDKDKKKKRAVEESSEEDVVELDSKAKGKVKVKAKKPPKKQSKVDAGEAGGKTKKAAVKARPKAKPRPPAVVQGHPSSDSSPCEAVVDNRSGRSRPTRSSAVTASKRIARQASEESIPLDHGDIEQLEENVKAKATKKAPKANNAKDDGRSSKVHVPEAVSEDARASTPVQIAHVVEPVLVTPVSRFQGMKRKRGVDADTIPVSSSPYPESAEPQTKRKRPLPEVTPKAPTPPRPRKLNTTREKARPTKKYGKAAKNKSLSPVLSVVENVDYDEIPGETGSSARASSPVAKADSPPAKMAPSTGKSKVARMKAKDGSTPVAPEKGKGVSVKDIATSASVAKKEPKSTVRHVQEAEEDDASVVEISPSPVPSKTATASKKTLVKKTKMDAGDQASKAKSVKESASRSTKKQLQNVAQETITTKAQTKVSPYYRQSRLLLTNVKLNEHWSSRKSNKAPWLEEQYAVKTEVGHQDERSSPDDVRAPTDEIQSSSESALPPPPSDIPPVEIPVFDDFDITLGFEAAEDSSTWEQNGKVKAERAVPRAAEKAAVKATKKEAVTIDLTNDSPPPKSKPKPKSRSKPTAPPPREPSEQQEEPAPDVGRPHSGPLNDAEEADDPFAEMDNVYEDTYQDFTVPLNSSGRLLSPTDTSKATSSSDPVQAPQRPLPQSTHSAKKNVTFAPGVQEAEARKLAKEENTIADDSGIFWSNESSEPRSADRSAGIKRLEERRTRKDEEHKAPQAAQTQLQMHPPPAGPKVARSSKAKKITVRPEQAQPETKDTSTASDDPVAEITSIIDAISNVVKIKITDGFDGVSRSAREARRRILNQAMIELDEIGQTNRIYPALGFRFTTSSRTVQFTTIHTKFEAIGFRNDRHIWQAQAHLEKAPQEGQCSVMREYTPHVSFPTRLRLQYSWLPDVFRIKNSIIYRISGPVLTLTLIAVAVAYAWSQGKSLNLTNSITPLLGVVVGLILVFRNGTSYDRYYEGRKSFGNLTSKVRNLSRLIWVNTALPPPDNAIAPSALQGKTPTHTMTAAQLRRVKADALKLCVSFVFAVKHYLREEDGLHWEDYDASCRARSSV</sequence>
<keyword evidence="3 8" id="KW-0812">Transmembrane</keyword>
<keyword evidence="6 8" id="KW-0472">Membrane</keyword>
<feature type="compositionally biased region" description="Basic and acidic residues" evidence="7">
    <location>
        <begin position="172"/>
        <end position="186"/>
    </location>
</feature>
<feature type="compositionally biased region" description="Polar residues" evidence="7">
    <location>
        <begin position="688"/>
        <end position="710"/>
    </location>
</feature>
<feature type="compositionally biased region" description="Basic and acidic residues" evidence="7">
    <location>
        <begin position="775"/>
        <end position="790"/>
    </location>
</feature>
<reference evidence="9 10" key="1">
    <citation type="submission" date="2019-02" db="EMBL/GenBank/DDBJ databases">
        <title>Genome sequencing of the rare red list fungi Hericium alpestre (H. flagellum).</title>
        <authorList>
            <person name="Buettner E."/>
            <person name="Kellner H."/>
        </authorList>
    </citation>
    <scope>NUCLEOTIDE SEQUENCE [LARGE SCALE GENOMIC DNA]</scope>
    <source>
        <strain evidence="9 10">DSM 108284</strain>
    </source>
</reference>
<evidence type="ECO:0000256" key="3">
    <source>
        <dbReference type="ARBA" id="ARBA00022692"/>
    </source>
</evidence>
<feature type="compositionally biased region" description="Basic residues" evidence="7">
    <location>
        <begin position="81"/>
        <end position="95"/>
    </location>
</feature>
<dbReference type="AlphaFoldDB" id="A0A4Y9ZJF4"/>
<protein>
    <submittedName>
        <fullName evidence="9">Uncharacterized protein</fullName>
    </submittedName>
</protein>
<feature type="compositionally biased region" description="Basic and acidic residues" evidence="7">
    <location>
        <begin position="394"/>
        <end position="407"/>
    </location>
</feature>
<evidence type="ECO:0000313" key="9">
    <source>
        <dbReference type="EMBL" id="TFY74310.1"/>
    </source>
</evidence>
<feature type="compositionally biased region" description="Basic and acidic residues" evidence="7">
    <location>
        <begin position="738"/>
        <end position="748"/>
    </location>
</feature>
<evidence type="ECO:0000256" key="4">
    <source>
        <dbReference type="ARBA" id="ARBA00022989"/>
    </source>
</evidence>